<evidence type="ECO:0000259" key="1">
    <source>
        <dbReference type="Pfam" id="PF02721"/>
    </source>
</evidence>
<dbReference type="PANTHER" id="PTHR47165:SF4">
    <property type="entry name" value="OS03G0429900 PROTEIN"/>
    <property type="match status" value="1"/>
</dbReference>
<name>A0A6P5GJL4_ANACO</name>
<feature type="domain" description="Replication protein A 70 kDa DNA-binding subunit B/D first OB fold" evidence="1">
    <location>
        <begin position="5"/>
        <end position="96"/>
    </location>
</feature>
<evidence type="ECO:0000313" key="2">
    <source>
        <dbReference type="Proteomes" id="UP000515123"/>
    </source>
</evidence>
<organism evidence="2 3">
    <name type="scientific">Ananas comosus</name>
    <name type="common">Pineapple</name>
    <name type="synonym">Ananas ananas</name>
    <dbReference type="NCBI Taxonomy" id="4615"/>
    <lineage>
        <taxon>Eukaryota</taxon>
        <taxon>Viridiplantae</taxon>
        <taxon>Streptophyta</taxon>
        <taxon>Embryophyta</taxon>
        <taxon>Tracheophyta</taxon>
        <taxon>Spermatophyta</taxon>
        <taxon>Magnoliopsida</taxon>
        <taxon>Liliopsida</taxon>
        <taxon>Poales</taxon>
        <taxon>Bromeliaceae</taxon>
        <taxon>Bromelioideae</taxon>
        <taxon>Ananas</taxon>
    </lineage>
</organism>
<reference evidence="3" key="2">
    <citation type="submission" date="2025-08" db="UniProtKB">
        <authorList>
            <consortium name="RefSeq"/>
        </authorList>
    </citation>
    <scope>IDENTIFICATION</scope>
    <source>
        <tissue evidence="3">Leaf</tissue>
    </source>
</reference>
<keyword evidence="2" id="KW-1185">Reference proteome</keyword>
<dbReference type="PANTHER" id="PTHR47165">
    <property type="entry name" value="OS03G0429900 PROTEIN"/>
    <property type="match status" value="1"/>
</dbReference>
<reference evidence="2" key="1">
    <citation type="journal article" date="2015" name="Nat. Genet.">
        <title>The pineapple genome and the evolution of CAM photosynthesis.</title>
        <authorList>
            <person name="Ming R."/>
            <person name="VanBuren R."/>
            <person name="Wai C.M."/>
            <person name="Tang H."/>
            <person name="Schatz M.C."/>
            <person name="Bowers J.E."/>
            <person name="Lyons E."/>
            <person name="Wang M.L."/>
            <person name="Chen J."/>
            <person name="Biggers E."/>
            <person name="Zhang J."/>
            <person name="Huang L."/>
            <person name="Zhang L."/>
            <person name="Miao W."/>
            <person name="Zhang J."/>
            <person name="Ye Z."/>
            <person name="Miao C."/>
            <person name="Lin Z."/>
            <person name="Wang H."/>
            <person name="Zhou H."/>
            <person name="Yim W.C."/>
            <person name="Priest H.D."/>
            <person name="Zheng C."/>
            <person name="Woodhouse M."/>
            <person name="Edger P.P."/>
            <person name="Guyot R."/>
            <person name="Guo H.B."/>
            <person name="Guo H."/>
            <person name="Zheng G."/>
            <person name="Singh R."/>
            <person name="Sharma A."/>
            <person name="Min X."/>
            <person name="Zheng Y."/>
            <person name="Lee H."/>
            <person name="Gurtowski J."/>
            <person name="Sedlazeck F.J."/>
            <person name="Harkess A."/>
            <person name="McKain M.R."/>
            <person name="Liao Z."/>
            <person name="Fang J."/>
            <person name="Liu J."/>
            <person name="Zhang X."/>
            <person name="Zhang Q."/>
            <person name="Hu W."/>
            <person name="Qin Y."/>
            <person name="Wang K."/>
            <person name="Chen L.Y."/>
            <person name="Shirley N."/>
            <person name="Lin Y.R."/>
            <person name="Liu L.Y."/>
            <person name="Hernandez A.G."/>
            <person name="Wright C.L."/>
            <person name="Bulone V."/>
            <person name="Tuskan G.A."/>
            <person name="Heath K."/>
            <person name="Zee F."/>
            <person name="Moore P.H."/>
            <person name="Sunkar R."/>
            <person name="Leebens-Mack J.H."/>
            <person name="Mockler T."/>
            <person name="Bennetzen J.L."/>
            <person name="Freeling M."/>
            <person name="Sankoff D."/>
            <person name="Paterson A.H."/>
            <person name="Zhu X."/>
            <person name="Yang X."/>
            <person name="Smith J.A."/>
            <person name="Cushman J.C."/>
            <person name="Paull R.E."/>
            <person name="Yu Q."/>
        </authorList>
    </citation>
    <scope>NUCLEOTIDE SEQUENCE [LARGE SCALE GENOMIC DNA]</scope>
    <source>
        <strain evidence="2">cv. F153</strain>
    </source>
</reference>
<dbReference type="OrthoDB" id="1040769at2759"/>
<dbReference type="AlphaFoldDB" id="A0A6P5GJL4"/>
<dbReference type="InterPro" id="IPR012340">
    <property type="entry name" value="NA-bd_OB-fold"/>
</dbReference>
<dbReference type="SUPFAM" id="SSF50249">
    <property type="entry name" value="Nucleic acid-binding proteins"/>
    <property type="match status" value="2"/>
</dbReference>
<dbReference type="CDD" id="cd04480">
    <property type="entry name" value="RPA1_DBD_A_like"/>
    <property type="match status" value="1"/>
</dbReference>
<gene>
    <name evidence="3" type="primary">LOC109722571</name>
</gene>
<proteinExistence type="predicted"/>
<dbReference type="Pfam" id="PF02721">
    <property type="entry name" value="DUF223"/>
    <property type="match status" value="1"/>
</dbReference>
<evidence type="ECO:0000313" key="3">
    <source>
        <dbReference type="RefSeq" id="XP_020106253.1"/>
    </source>
</evidence>
<dbReference type="InterPro" id="IPR003871">
    <property type="entry name" value="RFA1B/D_OB_1st"/>
</dbReference>
<sequence length="317" mass="36333">MALVYDSIRDITPLEDKWKIKVRVICLYTLPEFHRPEGDRIHATVRKAFLNKFKGLFMEEKVYVINQFGVGQSSGSYRTTIHPYKINFQYSTVIHEMEDVLTISKYGFIFTPFDEILANVADDKYLVDVIGKLSGISRIEESCKDVFFSVKLIATRNWVAHCGKGSRSISNSLYAPKMMINTDISEILEFKNKIVSGELSQSMVLSEISTQSTFSLTDDFLKVSQKKTLAKIQECQQPCVCVTLATVLSVETERCWYYNSCKKCSKKVISDGTGFYCEFCERMLCIDVVVDRLCGIMPHLLKCLSRQSRVRDQRRTL</sequence>
<protein>
    <submittedName>
        <fullName evidence="3">Uncharacterized protein LOC109722571</fullName>
    </submittedName>
</protein>
<dbReference type="GeneID" id="109722571"/>
<dbReference type="Gene3D" id="2.40.50.140">
    <property type="entry name" value="Nucleic acid-binding proteins"/>
    <property type="match status" value="2"/>
</dbReference>
<accession>A0A6P5GJL4</accession>
<dbReference type="Proteomes" id="UP000515123">
    <property type="component" value="Linkage group 16"/>
</dbReference>
<dbReference type="RefSeq" id="XP_020106253.1">
    <property type="nucleotide sequence ID" value="XM_020250664.1"/>
</dbReference>